<feature type="compositionally biased region" description="Low complexity" evidence="1">
    <location>
        <begin position="191"/>
        <end position="204"/>
    </location>
</feature>
<accession>A0A2C5ZMM6</accession>
<dbReference type="Proteomes" id="UP000224854">
    <property type="component" value="Unassembled WGS sequence"/>
</dbReference>
<dbReference type="InterPro" id="IPR013268">
    <property type="entry name" value="UTP16"/>
</dbReference>
<reference evidence="2 3" key="1">
    <citation type="submission" date="2017-06" db="EMBL/GenBank/DDBJ databases">
        <title>Ant-infecting Ophiocordyceps genomes reveal a high diversity of potential behavioral manipulation genes and a possible major role for enterotoxins.</title>
        <authorList>
            <person name="De Bekker C."/>
            <person name="Evans H.C."/>
            <person name="Brachmann A."/>
            <person name="Hughes D.P."/>
        </authorList>
    </citation>
    <scope>NUCLEOTIDE SEQUENCE [LARGE SCALE GENOMIC DNA]</scope>
    <source>
        <strain evidence="2 3">1348a</strain>
    </source>
</reference>
<gene>
    <name evidence="2" type="ORF">CDD82_1309</name>
</gene>
<feature type="compositionally biased region" description="Basic and acidic residues" evidence="1">
    <location>
        <begin position="180"/>
        <end position="190"/>
    </location>
</feature>
<feature type="compositionally biased region" description="Low complexity" evidence="1">
    <location>
        <begin position="104"/>
        <end position="128"/>
    </location>
</feature>
<proteinExistence type="predicted"/>
<feature type="region of interest" description="Disordered" evidence="1">
    <location>
        <begin position="1"/>
        <end position="244"/>
    </location>
</feature>
<feature type="compositionally biased region" description="Basic and acidic residues" evidence="1">
    <location>
        <begin position="129"/>
        <end position="153"/>
    </location>
</feature>
<feature type="compositionally biased region" description="Low complexity" evidence="1">
    <location>
        <begin position="20"/>
        <end position="29"/>
    </location>
</feature>
<organism evidence="2 3">
    <name type="scientific">Ophiocordyceps australis</name>
    <dbReference type="NCBI Taxonomy" id="1399860"/>
    <lineage>
        <taxon>Eukaryota</taxon>
        <taxon>Fungi</taxon>
        <taxon>Dikarya</taxon>
        <taxon>Ascomycota</taxon>
        <taxon>Pezizomycotina</taxon>
        <taxon>Sordariomycetes</taxon>
        <taxon>Hypocreomycetidae</taxon>
        <taxon>Hypocreales</taxon>
        <taxon>Ophiocordycipitaceae</taxon>
        <taxon>Ophiocordyceps</taxon>
    </lineage>
</organism>
<evidence type="ECO:0000313" key="2">
    <source>
        <dbReference type="EMBL" id="PHH81093.1"/>
    </source>
</evidence>
<feature type="compositionally biased region" description="Basic and acidic residues" evidence="1">
    <location>
        <begin position="229"/>
        <end position="238"/>
    </location>
</feature>
<evidence type="ECO:0000256" key="1">
    <source>
        <dbReference type="SAM" id="MobiDB-lite"/>
    </source>
</evidence>
<protein>
    <submittedName>
        <fullName evidence="2">Uncharacterized protein</fullName>
    </submittedName>
</protein>
<keyword evidence="3" id="KW-1185">Reference proteome</keyword>
<evidence type="ECO:0000313" key="3">
    <source>
        <dbReference type="Proteomes" id="UP000224854"/>
    </source>
</evidence>
<feature type="compositionally biased region" description="Low complexity" evidence="1">
    <location>
        <begin position="64"/>
        <end position="91"/>
    </location>
</feature>
<sequence length="290" mass="31787">MPALTRKRKSDQGQSSNGKSADSSDTAAAKRQKLPVRSKDGIDSPALDATSKSNLIKFDDDETSSALQVVQQTVSVSDSKSANALEQASDQQDSDDDAAPEAVSTAQAASDAKKSSLAAQNAARSQAAAEKRKRQERDTFLKKQAAERKRADQEMGQVDAHIGSQSTSLRAVTQASLDASDGRLRRDKVQLPDVLPTDLLTDLSSQDEQDETAESRRPKKKTIATVERALSRQERGPRDQVIGSTVYRVANKQEQRLAPKMNKYSRNFRTELLVRGRPMQKPRAGFFTKK</sequence>
<dbReference type="AlphaFoldDB" id="A0A2C5ZMM6"/>
<name>A0A2C5ZMM6_9HYPO</name>
<dbReference type="Pfam" id="PF08297">
    <property type="entry name" value="U3_snoRNA_assoc"/>
    <property type="match status" value="1"/>
</dbReference>
<dbReference type="GO" id="GO:0006364">
    <property type="term" value="P:rRNA processing"/>
    <property type="evidence" value="ECO:0007669"/>
    <property type="project" value="InterPro"/>
</dbReference>
<dbReference type="EMBL" id="NJEU01000139">
    <property type="protein sequence ID" value="PHH81093.1"/>
    <property type="molecule type" value="Genomic_DNA"/>
</dbReference>
<dbReference type="OrthoDB" id="5245631at2759"/>
<feature type="compositionally biased region" description="Polar residues" evidence="1">
    <location>
        <begin position="163"/>
        <end position="177"/>
    </location>
</feature>
<dbReference type="GO" id="GO:0030515">
    <property type="term" value="F:snoRNA binding"/>
    <property type="evidence" value="ECO:0007669"/>
    <property type="project" value="InterPro"/>
</dbReference>
<comment type="caution">
    <text evidence="2">The sequence shown here is derived from an EMBL/GenBank/DDBJ whole genome shotgun (WGS) entry which is preliminary data.</text>
</comment>